<keyword evidence="3" id="KW-1185">Reference proteome</keyword>
<dbReference type="PANTHER" id="PTHR11365:SF23">
    <property type="entry name" value="HYPOTHETICAL 5-OXOPROLINASE (EUROFUNG)-RELATED"/>
    <property type="match status" value="1"/>
</dbReference>
<dbReference type="AlphaFoldDB" id="A0A3N1KRH5"/>
<dbReference type="InterPro" id="IPR003692">
    <property type="entry name" value="Hydantoinase_B"/>
</dbReference>
<feature type="domain" description="Hydantoinase B/oxoprolinase" evidence="1">
    <location>
        <begin position="4"/>
        <end position="525"/>
    </location>
</feature>
<evidence type="ECO:0000313" key="3">
    <source>
        <dbReference type="Proteomes" id="UP000278222"/>
    </source>
</evidence>
<evidence type="ECO:0000259" key="1">
    <source>
        <dbReference type="Pfam" id="PF02538"/>
    </source>
</evidence>
<gene>
    <name evidence="2" type="ORF">EDC65_5257</name>
</gene>
<accession>A0A3N1KRH5</accession>
<proteinExistence type="predicted"/>
<comment type="caution">
    <text evidence="2">The sequence shown here is derived from an EMBL/GenBank/DDBJ whole genome shotgun (WGS) entry which is preliminary data.</text>
</comment>
<dbReference type="Pfam" id="PF02538">
    <property type="entry name" value="Hydantoinase_B"/>
    <property type="match status" value="1"/>
</dbReference>
<dbReference type="RefSeq" id="WP_123695240.1">
    <property type="nucleotide sequence ID" value="NZ_AP019700.1"/>
</dbReference>
<dbReference type="OrthoDB" id="9761586at2"/>
<dbReference type="PANTHER" id="PTHR11365">
    <property type="entry name" value="5-OXOPROLINASE RELATED"/>
    <property type="match status" value="1"/>
</dbReference>
<dbReference type="Proteomes" id="UP000278222">
    <property type="component" value="Unassembled WGS sequence"/>
</dbReference>
<organism evidence="2 3">
    <name type="scientific">Stella humosa</name>
    <dbReference type="NCBI Taxonomy" id="94"/>
    <lineage>
        <taxon>Bacteria</taxon>
        <taxon>Pseudomonadati</taxon>
        <taxon>Pseudomonadota</taxon>
        <taxon>Alphaproteobacteria</taxon>
        <taxon>Rhodospirillales</taxon>
        <taxon>Stellaceae</taxon>
        <taxon>Stella</taxon>
    </lineage>
</organism>
<sequence length="559" mass="60827">MAIDPVTLAVIQNGLRQIASEMDLVHEKTSFSPVISEAFDRSNGIYHRETGEVIAQGEMGLPIFVGVMQFTTQAVIERRHDLEPGDIIIVNDPYLGGTHLMDVKMVKPFYYRGKLWCYLSNTGHWPDTGGMVPGGFATKATEIQQEGLRIPPVKLYRRGEIVQDIVDMILTNIRVPEERIGDIKAQVGALTVGERRLTELLDRYGADTVEDAIGELKARSEQQMRAYIAGVPDGTYTFSSFIDSDGIVNEPLEIALDMTVSGDEIHFDLSRSSPPCKGPLNGVWGATQSAVYVAIKHIFPDVPINSGCFAPLKIAKPTGTFLVAEYPRPVAGCASEVAQRVMEAVFGAMGEAIPERMFAAPAGTSGNFSLGGYDPGEDRSYIMYFFSGGGYGGWWETDGLTNGCSTVGISKTQPVEILEQHYPLVFEEYALREGSSGAGRHRGGYGISYRIRLLRGTAMASFLMDHGREGPPGLMGGVAGATNELIVSQNGTTSIPEHISKGEGYELRPGDWVQVRTPGGGGYGEAMERDPLLVRRDIERGYITASEARHWYPPATAAE</sequence>
<reference evidence="2 3" key="1">
    <citation type="submission" date="2018-11" db="EMBL/GenBank/DDBJ databases">
        <title>Genomic Encyclopedia of Type Strains, Phase IV (KMG-IV): sequencing the most valuable type-strain genomes for metagenomic binning, comparative biology and taxonomic classification.</title>
        <authorList>
            <person name="Goeker M."/>
        </authorList>
    </citation>
    <scope>NUCLEOTIDE SEQUENCE [LARGE SCALE GENOMIC DNA]</scope>
    <source>
        <strain evidence="2 3">DSM 5900</strain>
    </source>
</reference>
<name>A0A3N1KRH5_9PROT</name>
<dbReference type="GO" id="GO:0017168">
    <property type="term" value="F:5-oxoprolinase (ATP-hydrolyzing) activity"/>
    <property type="evidence" value="ECO:0007669"/>
    <property type="project" value="TreeGrafter"/>
</dbReference>
<evidence type="ECO:0000313" key="2">
    <source>
        <dbReference type="EMBL" id="ROP81399.1"/>
    </source>
</evidence>
<dbReference type="InterPro" id="IPR045079">
    <property type="entry name" value="Oxoprolinase-like"/>
</dbReference>
<dbReference type="EMBL" id="RJKX01000018">
    <property type="protein sequence ID" value="ROP81399.1"/>
    <property type="molecule type" value="Genomic_DNA"/>
</dbReference>
<protein>
    <submittedName>
        <fullName evidence="2">N-methylhydantoinase B</fullName>
    </submittedName>
</protein>
<dbReference type="GO" id="GO:0005829">
    <property type="term" value="C:cytosol"/>
    <property type="evidence" value="ECO:0007669"/>
    <property type="project" value="TreeGrafter"/>
</dbReference>
<dbReference type="GO" id="GO:0006749">
    <property type="term" value="P:glutathione metabolic process"/>
    <property type="evidence" value="ECO:0007669"/>
    <property type="project" value="TreeGrafter"/>
</dbReference>